<keyword evidence="14" id="KW-1185">Reference proteome</keyword>
<feature type="domain" description="Inositol-tetrakisphosphate 1-kinase N-terminal" evidence="12">
    <location>
        <begin position="110"/>
        <end position="189"/>
    </location>
</feature>
<evidence type="ECO:0000256" key="1">
    <source>
        <dbReference type="ARBA" id="ARBA00001946"/>
    </source>
</evidence>
<dbReference type="InterPro" id="IPR041429">
    <property type="entry name" value="ITPK1_N"/>
</dbReference>
<reference evidence="13" key="1">
    <citation type="submission" date="2024-02" db="EMBL/GenBank/DDBJ databases">
        <authorList>
            <consortium name="ELIXIR-Norway"/>
            <consortium name="Elixir Norway"/>
        </authorList>
    </citation>
    <scope>NUCLEOTIDE SEQUENCE</scope>
</reference>
<dbReference type="InterPro" id="IPR040464">
    <property type="entry name" value="InsP(3)kin_ATP-grasp"/>
</dbReference>
<accession>A0ABP0UJ51</accession>
<keyword evidence="5" id="KW-0479">Metal-binding</keyword>
<proteinExistence type="inferred from homology"/>
<comment type="similarity">
    <text evidence="2">Belongs to the ITPK1 family.</text>
</comment>
<evidence type="ECO:0008006" key="15">
    <source>
        <dbReference type="Google" id="ProtNLM"/>
    </source>
</evidence>
<evidence type="ECO:0000313" key="14">
    <source>
        <dbReference type="Proteomes" id="UP001497512"/>
    </source>
</evidence>
<comment type="subunit">
    <text evidence="3">Monomer.</text>
</comment>
<evidence type="ECO:0000259" key="11">
    <source>
        <dbReference type="Pfam" id="PF05770"/>
    </source>
</evidence>
<evidence type="ECO:0000256" key="5">
    <source>
        <dbReference type="ARBA" id="ARBA00022723"/>
    </source>
</evidence>
<sequence>MRLDGDATTVAASPASESLWGVVGLIQQARDRSPLSVARIAEREREEVVVRRREESRRREEEKRERALQERKREGKVHNRDEKRTQSSPVPLMTVVVVPPSPPCPSPRFIVGYALTSKKIKSFIQPKFESQASAKGISLVAINRNKLLTEQGPFDVILHKITGKEWRQELEDYKQKYPDVIVLDPPEAIQQLRNRQSMLQDVAQLNLCDCGGQVGVPRQLVITGDAASIPSSVAKAGLKLPLVVKPLVADGTAKSHAMSLAYDKYCLTELDPPLVLQEFVNHGGVLFKVYIVGDQIRVVRRFSLPDVQEGKDACSGAIPFPRVSNAAATAEEADLDPQAAELPPPQLLDCLSRELRHRLGLRLFNLDMIREGGAGDHYYVIDINYFPGYGKMPDYEFVFTDFLLSLARSKGRLGL</sequence>
<feature type="domain" description="Inositol 1,3,4-trisphosphate 5/6-kinase ATP-grasp" evidence="11">
    <location>
        <begin position="212"/>
        <end position="404"/>
    </location>
</feature>
<evidence type="ECO:0000256" key="2">
    <source>
        <dbReference type="ARBA" id="ARBA00009601"/>
    </source>
</evidence>
<keyword evidence="6" id="KW-0547">Nucleotide-binding</keyword>
<feature type="compositionally biased region" description="Basic and acidic residues" evidence="10">
    <location>
        <begin position="44"/>
        <end position="85"/>
    </location>
</feature>
<evidence type="ECO:0000256" key="3">
    <source>
        <dbReference type="ARBA" id="ARBA00011245"/>
    </source>
</evidence>
<dbReference type="Proteomes" id="UP001497512">
    <property type="component" value="Chromosome 4"/>
</dbReference>
<comment type="cofactor">
    <cofactor evidence="1">
        <name>Mg(2+)</name>
        <dbReference type="ChEBI" id="CHEBI:18420"/>
    </cofactor>
</comment>
<evidence type="ECO:0000256" key="8">
    <source>
        <dbReference type="ARBA" id="ARBA00022840"/>
    </source>
</evidence>
<keyword evidence="7" id="KW-0418">Kinase</keyword>
<evidence type="ECO:0000256" key="6">
    <source>
        <dbReference type="ARBA" id="ARBA00022741"/>
    </source>
</evidence>
<evidence type="ECO:0000259" key="12">
    <source>
        <dbReference type="Pfam" id="PF17927"/>
    </source>
</evidence>
<dbReference type="Gene3D" id="3.30.470.20">
    <property type="entry name" value="ATP-grasp fold, B domain"/>
    <property type="match status" value="1"/>
</dbReference>
<dbReference type="PANTHER" id="PTHR14217">
    <property type="entry name" value="INOSITOL-TETRAKISPHOSPHATE 1-KINASE"/>
    <property type="match status" value="1"/>
</dbReference>
<feature type="region of interest" description="Disordered" evidence="10">
    <location>
        <begin position="44"/>
        <end position="88"/>
    </location>
</feature>
<organism evidence="13 14">
    <name type="scientific">Sphagnum troendelagicum</name>
    <dbReference type="NCBI Taxonomy" id="128251"/>
    <lineage>
        <taxon>Eukaryota</taxon>
        <taxon>Viridiplantae</taxon>
        <taxon>Streptophyta</taxon>
        <taxon>Embryophyta</taxon>
        <taxon>Bryophyta</taxon>
        <taxon>Sphagnophytina</taxon>
        <taxon>Sphagnopsida</taxon>
        <taxon>Sphagnales</taxon>
        <taxon>Sphagnaceae</taxon>
        <taxon>Sphagnum</taxon>
    </lineage>
</organism>
<dbReference type="Pfam" id="PF17927">
    <property type="entry name" value="Ins134_P3_kin_N"/>
    <property type="match status" value="1"/>
</dbReference>
<dbReference type="EMBL" id="OZ019896">
    <property type="protein sequence ID" value="CAK9222892.1"/>
    <property type="molecule type" value="Genomic_DNA"/>
</dbReference>
<keyword evidence="4" id="KW-0808">Transferase</keyword>
<name>A0ABP0UJ51_9BRYO</name>
<evidence type="ECO:0000256" key="7">
    <source>
        <dbReference type="ARBA" id="ARBA00022777"/>
    </source>
</evidence>
<keyword evidence="8" id="KW-0067">ATP-binding</keyword>
<evidence type="ECO:0000256" key="4">
    <source>
        <dbReference type="ARBA" id="ARBA00022679"/>
    </source>
</evidence>
<dbReference type="InterPro" id="IPR008656">
    <property type="entry name" value="Inositol_tetrakis-P_1-kinase"/>
</dbReference>
<gene>
    <name evidence="13" type="ORF">CSSPTR1EN2_LOCUS16511</name>
</gene>
<dbReference type="SUPFAM" id="SSF56059">
    <property type="entry name" value="Glutathione synthetase ATP-binding domain-like"/>
    <property type="match status" value="1"/>
</dbReference>
<keyword evidence="9" id="KW-0460">Magnesium</keyword>
<evidence type="ECO:0000256" key="10">
    <source>
        <dbReference type="SAM" id="MobiDB-lite"/>
    </source>
</evidence>
<evidence type="ECO:0000313" key="13">
    <source>
        <dbReference type="EMBL" id="CAK9222892.1"/>
    </source>
</evidence>
<protein>
    <recommendedName>
        <fullName evidence="15">Inositol-tetrakisphosphate 1-kinase</fullName>
    </recommendedName>
</protein>
<dbReference type="Pfam" id="PF05770">
    <property type="entry name" value="Ins134_P3_kin"/>
    <property type="match status" value="1"/>
</dbReference>
<dbReference type="PANTHER" id="PTHR14217:SF39">
    <property type="entry name" value="INOSITOL-TETRAKISPHOSPHATE 1-KINASE 3"/>
    <property type="match status" value="1"/>
</dbReference>
<evidence type="ECO:0000256" key="9">
    <source>
        <dbReference type="ARBA" id="ARBA00022842"/>
    </source>
</evidence>